<dbReference type="InterPro" id="IPR015919">
    <property type="entry name" value="Cadherin-like_sf"/>
</dbReference>
<feature type="non-terminal residue" evidence="1">
    <location>
        <position position="1"/>
    </location>
</feature>
<dbReference type="NCBIfam" id="TIGR04131">
    <property type="entry name" value="Bac_Flav_CTERM"/>
    <property type="match status" value="1"/>
</dbReference>
<accession>A0A1T5GVH7</accession>
<dbReference type="InterPro" id="IPR013783">
    <property type="entry name" value="Ig-like_fold"/>
</dbReference>
<name>A0A1T5GVH7_9SPHI</name>
<evidence type="ECO:0000313" key="2">
    <source>
        <dbReference type="Proteomes" id="UP000190150"/>
    </source>
</evidence>
<dbReference type="EMBL" id="FUZF01000040">
    <property type="protein sequence ID" value="SKC12405.1"/>
    <property type="molecule type" value="Genomic_DNA"/>
</dbReference>
<dbReference type="AlphaFoldDB" id="A0A1T5GVH7"/>
<dbReference type="Gene3D" id="2.60.40.10">
    <property type="entry name" value="Immunoglobulins"/>
    <property type="match status" value="1"/>
</dbReference>
<dbReference type="OrthoDB" id="714414at2"/>
<dbReference type="InterPro" id="IPR026341">
    <property type="entry name" value="T9SS_type_B"/>
</dbReference>
<reference evidence="2" key="1">
    <citation type="submission" date="2017-02" db="EMBL/GenBank/DDBJ databases">
        <authorList>
            <person name="Varghese N."/>
            <person name="Submissions S."/>
        </authorList>
    </citation>
    <scope>NUCLEOTIDE SEQUENCE [LARGE SCALE GENOMIC DNA]</scope>
    <source>
        <strain evidence="2">DSM 24091</strain>
    </source>
</reference>
<sequence>PTATDIDAGDVLTFSITNKPTWATFNTTTGALTGTPRNADVGTTVGILISVSDGTAAVSLPAFNLEVKTALITGISLEGKSFTYDGTAKSLAIKGTLPQGTTVSYTGNGQVNAGTTTVTAVISGGNYLPLTLTATLTILKATQTISFTVPGVLGRDAGKVALDVQSSSGLPVILSLDDPMVATVSGTDLNVLRLGTVRITAVQGGNENYEAASPVTVSVRIENDASAKLPIIVHQAVSPNGDGINEFLMIEGIRDYGDNKVTIFDKNGVVLAEIESYNNRDRVFFGNDHRDGTYYYYIDVKDGNTWKREKGFFVIKR</sequence>
<evidence type="ECO:0000313" key="1">
    <source>
        <dbReference type="EMBL" id="SKC12405.1"/>
    </source>
</evidence>
<dbReference type="Pfam" id="PF13585">
    <property type="entry name" value="CHU_C"/>
    <property type="match status" value="1"/>
</dbReference>
<dbReference type="GO" id="GO:0005509">
    <property type="term" value="F:calcium ion binding"/>
    <property type="evidence" value="ECO:0007669"/>
    <property type="project" value="InterPro"/>
</dbReference>
<dbReference type="RefSeq" id="WP_139375450.1">
    <property type="nucleotide sequence ID" value="NZ_FUZF01000040.1"/>
</dbReference>
<dbReference type="Proteomes" id="UP000190150">
    <property type="component" value="Unassembled WGS sequence"/>
</dbReference>
<dbReference type="GO" id="GO:0016020">
    <property type="term" value="C:membrane"/>
    <property type="evidence" value="ECO:0007669"/>
    <property type="project" value="InterPro"/>
</dbReference>
<gene>
    <name evidence="1" type="ORF">SAMN05660841_04376</name>
</gene>
<dbReference type="Pfam" id="PF05345">
    <property type="entry name" value="He_PIG"/>
    <property type="match status" value="1"/>
</dbReference>
<keyword evidence="2" id="KW-1185">Reference proteome</keyword>
<dbReference type="SUPFAM" id="SSF49313">
    <property type="entry name" value="Cadherin-like"/>
    <property type="match status" value="1"/>
</dbReference>
<proteinExistence type="predicted"/>
<organism evidence="1 2">
    <name type="scientific">Sphingobacterium nematocida</name>
    <dbReference type="NCBI Taxonomy" id="1513896"/>
    <lineage>
        <taxon>Bacteria</taxon>
        <taxon>Pseudomonadati</taxon>
        <taxon>Bacteroidota</taxon>
        <taxon>Sphingobacteriia</taxon>
        <taxon>Sphingobacteriales</taxon>
        <taxon>Sphingobacteriaceae</taxon>
        <taxon>Sphingobacterium</taxon>
    </lineage>
</organism>
<protein>
    <submittedName>
        <fullName evidence="1">Gliding motility-associated C-terminal domain-containing protein</fullName>
    </submittedName>
</protein>
<dbReference type="STRING" id="1513896.SAMN05660841_04376"/>